<evidence type="ECO:0000256" key="4">
    <source>
        <dbReference type="ARBA" id="ARBA00023125"/>
    </source>
</evidence>
<dbReference type="InterPro" id="IPR015300">
    <property type="entry name" value="DNA-bd_pseudobarrel_sf"/>
</dbReference>
<feature type="domain" description="TF-B3" evidence="8">
    <location>
        <begin position="102"/>
        <end position="182"/>
    </location>
</feature>
<evidence type="ECO:0000256" key="5">
    <source>
        <dbReference type="ARBA" id="ARBA00023163"/>
    </source>
</evidence>
<sequence>SCSTMVDPVISFPTKRPIFVIDLSGENSNPMIPDSFISNHLKGKTQSTKLKLTSDGSDRVWEVELDGNRFAGGWKSFSVHHSVRNDDVLSFRHDGDMVFHCLSTKFARSNGLNNRQCKIDLVNEDGKSWTLDLRHNKTTGQPFISGGWTSFCKGNGLNADSFCRFELVQGGTKPVLQLCPNTSSIPEGNSSKAKEKRNVSETDRGGIESETATASMNHHRIVTLELKPYMLRTGQLRLPVTFARENGIKEVGEITIMNKIGVEWKLHLANVKGREQYYIRGLKDCFIANSINKIGDSFTFEVVRGGTSPILKICSEVKEASFDAYQIPEMRTPRKVQALHAEEGTATQVQKRCRVSAEGGPSQRTRASNKSSVDPGNLQRKQPPQPRSISDQVSKVKQSVVDTLAGVRRFRSELEIKEQNLEASLLEIDTLGEKIMGISQFFNINQV</sequence>
<protein>
    <recommendedName>
        <fullName evidence="8">TF-B3 domain-containing protein</fullName>
    </recommendedName>
</protein>
<dbReference type="Gene3D" id="2.40.330.10">
    <property type="entry name" value="DNA-binding pseudobarrel domain"/>
    <property type="match status" value="3"/>
</dbReference>
<evidence type="ECO:0000256" key="7">
    <source>
        <dbReference type="SAM" id="MobiDB-lite"/>
    </source>
</evidence>
<dbReference type="SUPFAM" id="SSF101936">
    <property type="entry name" value="DNA-binding pseudobarrel domain"/>
    <property type="match status" value="3"/>
</dbReference>
<evidence type="ECO:0000256" key="1">
    <source>
        <dbReference type="ARBA" id="ARBA00004123"/>
    </source>
</evidence>
<evidence type="ECO:0000259" key="8">
    <source>
        <dbReference type="PROSITE" id="PS50863"/>
    </source>
</evidence>
<keyword evidence="2" id="KW-0677">Repeat</keyword>
<dbReference type="AlphaFoldDB" id="A0AAU9SZD8"/>
<dbReference type="GO" id="GO:0005634">
    <property type="term" value="C:nucleus"/>
    <property type="evidence" value="ECO:0007669"/>
    <property type="project" value="UniProtKB-SubCell"/>
</dbReference>
<feature type="compositionally biased region" description="Polar residues" evidence="7">
    <location>
        <begin position="362"/>
        <end position="382"/>
    </location>
</feature>
<dbReference type="Proteomes" id="UP000836841">
    <property type="component" value="Chromosome 7"/>
</dbReference>
<dbReference type="InterPro" id="IPR003340">
    <property type="entry name" value="B3_DNA-bd"/>
</dbReference>
<reference evidence="9 10" key="1">
    <citation type="submission" date="2022-03" db="EMBL/GenBank/DDBJ databases">
        <authorList>
            <person name="Nunn A."/>
            <person name="Chopra R."/>
            <person name="Nunn A."/>
            <person name="Contreras Garrido A."/>
        </authorList>
    </citation>
    <scope>NUCLEOTIDE SEQUENCE [LARGE SCALE GENOMIC DNA]</scope>
</reference>
<keyword evidence="5" id="KW-0804">Transcription</keyword>
<dbReference type="CDD" id="cd10017">
    <property type="entry name" value="B3_DNA"/>
    <property type="match status" value="3"/>
</dbReference>
<dbReference type="Pfam" id="PF02362">
    <property type="entry name" value="B3"/>
    <property type="match status" value="3"/>
</dbReference>
<feature type="compositionally biased region" description="Basic and acidic residues" evidence="7">
    <location>
        <begin position="192"/>
        <end position="205"/>
    </location>
</feature>
<dbReference type="PANTHER" id="PTHR31674:SF62">
    <property type="entry name" value="B3 DOMAIN-CONTAINING PROTEIN REM14-RELATED"/>
    <property type="match status" value="1"/>
</dbReference>
<proteinExistence type="predicted"/>
<dbReference type="SMART" id="SM01019">
    <property type="entry name" value="B3"/>
    <property type="match status" value="3"/>
</dbReference>
<dbReference type="EMBL" id="OU466863">
    <property type="protein sequence ID" value="CAH2077352.1"/>
    <property type="molecule type" value="Genomic_DNA"/>
</dbReference>
<feature type="compositionally biased region" description="Polar residues" evidence="7">
    <location>
        <begin position="179"/>
        <end position="191"/>
    </location>
</feature>
<feature type="region of interest" description="Disordered" evidence="7">
    <location>
        <begin position="179"/>
        <end position="205"/>
    </location>
</feature>
<evidence type="ECO:0000256" key="3">
    <source>
        <dbReference type="ARBA" id="ARBA00023015"/>
    </source>
</evidence>
<keyword evidence="4" id="KW-0238">DNA-binding</keyword>
<gene>
    <name evidence="9" type="ORF">TAV2_LOCUS23006</name>
</gene>
<evidence type="ECO:0000256" key="2">
    <source>
        <dbReference type="ARBA" id="ARBA00022737"/>
    </source>
</evidence>
<feature type="non-terminal residue" evidence="9">
    <location>
        <position position="1"/>
    </location>
</feature>
<dbReference type="InterPro" id="IPR039218">
    <property type="entry name" value="REM_fam"/>
</dbReference>
<keyword evidence="10" id="KW-1185">Reference proteome</keyword>
<evidence type="ECO:0000256" key="6">
    <source>
        <dbReference type="ARBA" id="ARBA00023242"/>
    </source>
</evidence>
<dbReference type="GO" id="GO:0003677">
    <property type="term" value="F:DNA binding"/>
    <property type="evidence" value="ECO:0007669"/>
    <property type="project" value="UniProtKB-KW"/>
</dbReference>
<accession>A0AAU9SZD8</accession>
<evidence type="ECO:0000313" key="10">
    <source>
        <dbReference type="Proteomes" id="UP000836841"/>
    </source>
</evidence>
<name>A0AAU9SZD8_THLAR</name>
<dbReference type="PROSITE" id="PS50863">
    <property type="entry name" value="B3"/>
    <property type="match status" value="2"/>
</dbReference>
<keyword evidence="3" id="KW-0805">Transcription regulation</keyword>
<dbReference type="PANTHER" id="PTHR31674">
    <property type="entry name" value="B3 DOMAIN-CONTAINING PROTEIN REM-LIKE 3-RELATED"/>
    <property type="match status" value="1"/>
</dbReference>
<evidence type="ECO:0000313" key="9">
    <source>
        <dbReference type="EMBL" id="CAH2077352.1"/>
    </source>
</evidence>
<feature type="region of interest" description="Disordered" evidence="7">
    <location>
        <begin position="342"/>
        <end position="394"/>
    </location>
</feature>
<organism evidence="9 10">
    <name type="scientific">Thlaspi arvense</name>
    <name type="common">Field penny-cress</name>
    <dbReference type="NCBI Taxonomy" id="13288"/>
    <lineage>
        <taxon>Eukaryota</taxon>
        <taxon>Viridiplantae</taxon>
        <taxon>Streptophyta</taxon>
        <taxon>Embryophyta</taxon>
        <taxon>Tracheophyta</taxon>
        <taxon>Spermatophyta</taxon>
        <taxon>Magnoliopsida</taxon>
        <taxon>eudicotyledons</taxon>
        <taxon>Gunneridae</taxon>
        <taxon>Pentapetalae</taxon>
        <taxon>rosids</taxon>
        <taxon>malvids</taxon>
        <taxon>Brassicales</taxon>
        <taxon>Brassicaceae</taxon>
        <taxon>Thlaspideae</taxon>
        <taxon>Thlaspi</taxon>
    </lineage>
</organism>
<keyword evidence="6" id="KW-0539">Nucleus</keyword>
<comment type="subcellular location">
    <subcellularLocation>
        <location evidence="1">Nucleus</location>
    </subcellularLocation>
</comment>
<feature type="domain" description="TF-B3" evidence="8">
    <location>
        <begin position="221"/>
        <end position="317"/>
    </location>
</feature>